<comment type="caution">
    <text evidence="3">The sequence shown here is derived from an EMBL/GenBank/DDBJ whole genome shotgun (WGS) entry which is preliminary data.</text>
</comment>
<dbReference type="InterPro" id="IPR010982">
    <property type="entry name" value="Lambda_DNA-bd_dom_sf"/>
</dbReference>
<protein>
    <submittedName>
        <fullName evidence="3">Helix-turn-helix domain-containing protein</fullName>
    </submittedName>
</protein>
<name>A0ABV5W032_9BACL</name>
<dbReference type="PROSITE" id="PS50943">
    <property type="entry name" value="HTH_CROC1"/>
    <property type="match status" value="1"/>
</dbReference>
<dbReference type="Proteomes" id="UP001589619">
    <property type="component" value="Unassembled WGS sequence"/>
</dbReference>
<sequence>MSEQPIIIKQIIGKTLKAIRMKHGLSQEDLAHECGVDRSYISMIEVGRNEPSVTKIFDLCKGLNIKPSDFFKIVEAEYQKFSQNSGEIE</sequence>
<dbReference type="PANTHER" id="PTHR46797:SF1">
    <property type="entry name" value="METHYLPHOSPHONATE SYNTHASE"/>
    <property type="match status" value="1"/>
</dbReference>
<dbReference type="Gene3D" id="1.10.260.40">
    <property type="entry name" value="lambda repressor-like DNA-binding domains"/>
    <property type="match status" value="1"/>
</dbReference>
<reference evidence="3 4" key="1">
    <citation type="submission" date="2024-09" db="EMBL/GenBank/DDBJ databases">
        <authorList>
            <person name="Sun Q."/>
            <person name="Mori K."/>
        </authorList>
    </citation>
    <scope>NUCLEOTIDE SEQUENCE [LARGE SCALE GENOMIC DNA]</scope>
    <source>
        <strain evidence="3 4">JCM 12520</strain>
    </source>
</reference>
<keyword evidence="1" id="KW-0238">DNA-binding</keyword>
<dbReference type="SUPFAM" id="SSF47413">
    <property type="entry name" value="lambda repressor-like DNA-binding domains"/>
    <property type="match status" value="1"/>
</dbReference>
<gene>
    <name evidence="3" type="ORF">ACFFNY_20280</name>
</gene>
<keyword evidence="4" id="KW-1185">Reference proteome</keyword>
<dbReference type="PANTHER" id="PTHR46797">
    <property type="entry name" value="HTH-TYPE TRANSCRIPTIONAL REGULATOR"/>
    <property type="match status" value="1"/>
</dbReference>
<dbReference type="SMART" id="SM00530">
    <property type="entry name" value="HTH_XRE"/>
    <property type="match status" value="1"/>
</dbReference>
<dbReference type="InterPro" id="IPR050807">
    <property type="entry name" value="TransReg_Diox_bact_type"/>
</dbReference>
<evidence type="ECO:0000313" key="3">
    <source>
        <dbReference type="EMBL" id="MFB9753914.1"/>
    </source>
</evidence>
<evidence type="ECO:0000256" key="1">
    <source>
        <dbReference type="ARBA" id="ARBA00023125"/>
    </source>
</evidence>
<dbReference type="RefSeq" id="WP_344915237.1">
    <property type="nucleotide sequence ID" value="NZ_BAAAYO010000014.1"/>
</dbReference>
<dbReference type="Pfam" id="PF01381">
    <property type="entry name" value="HTH_3"/>
    <property type="match status" value="1"/>
</dbReference>
<dbReference type="InterPro" id="IPR001387">
    <property type="entry name" value="Cro/C1-type_HTH"/>
</dbReference>
<proteinExistence type="predicted"/>
<feature type="domain" description="HTH cro/C1-type" evidence="2">
    <location>
        <begin position="16"/>
        <end position="70"/>
    </location>
</feature>
<dbReference type="CDD" id="cd00093">
    <property type="entry name" value="HTH_XRE"/>
    <property type="match status" value="1"/>
</dbReference>
<evidence type="ECO:0000259" key="2">
    <source>
        <dbReference type="PROSITE" id="PS50943"/>
    </source>
</evidence>
<dbReference type="EMBL" id="JBHMAG010000013">
    <property type="protein sequence ID" value="MFB9753914.1"/>
    <property type="molecule type" value="Genomic_DNA"/>
</dbReference>
<accession>A0ABV5W032</accession>
<evidence type="ECO:0000313" key="4">
    <source>
        <dbReference type="Proteomes" id="UP001589619"/>
    </source>
</evidence>
<organism evidence="3 4">
    <name type="scientific">Paenibacillus hodogayensis</name>
    <dbReference type="NCBI Taxonomy" id="279208"/>
    <lineage>
        <taxon>Bacteria</taxon>
        <taxon>Bacillati</taxon>
        <taxon>Bacillota</taxon>
        <taxon>Bacilli</taxon>
        <taxon>Bacillales</taxon>
        <taxon>Paenibacillaceae</taxon>
        <taxon>Paenibacillus</taxon>
    </lineage>
</organism>